<dbReference type="GO" id="GO:0004519">
    <property type="term" value="F:endonuclease activity"/>
    <property type="evidence" value="ECO:0007669"/>
    <property type="project" value="UniProtKB-KW"/>
</dbReference>
<dbReference type="GO" id="GO:0003964">
    <property type="term" value="F:RNA-directed DNA polymerase activity"/>
    <property type="evidence" value="ECO:0007669"/>
    <property type="project" value="UniProtKB-KW"/>
</dbReference>
<evidence type="ECO:0000313" key="11">
    <source>
        <dbReference type="EMBL" id="KAF2294343.1"/>
    </source>
</evidence>
<keyword evidence="8" id="KW-0808">Transferase</keyword>
<evidence type="ECO:0000256" key="9">
    <source>
        <dbReference type="ARBA" id="ARBA00023172"/>
    </source>
</evidence>
<gene>
    <name evidence="11" type="ORF">GH714_009493</name>
</gene>
<dbReference type="GO" id="GO:0046872">
    <property type="term" value="F:metal ion binding"/>
    <property type="evidence" value="ECO:0007669"/>
    <property type="project" value="UniProtKB-KW"/>
</dbReference>
<dbReference type="InterPro" id="IPR039537">
    <property type="entry name" value="Retrotran_Ty1/copia-like"/>
</dbReference>
<reference evidence="11 12" key="1">
    <citation type="journal article" date="2020" name="Mol. Plant">
        <title>The Chromosome-Based Rubber Tree Genome Provides New Insights into Spurge Genome Evolution and Rubber Biosynthesis.</title>
        <authorList>
            <person name="Liu J."/>
            <person name="Shi C."/>
            <person name="Shi C.C."/>
            <person name="Li W."/>
            <person name="Zhang Q.J."/>
            <person name="Zhang Y."/>
            <person name="Li K."/>
            <person name="Lu H.F."/>
            <person name="Shi C."/>
            <person name="Zhu S.T."/>
            <person name="Xiao Z.Y."/>
            <person name="Nan H."/>
            <person name="Yue Y."/>
            <person name="Zhu X.G."/>
            <person name="Wu Y."/>
            <person name="Hong X.N."/>
            <person name="Fan G.Y."/>
            <person name="Tong Y."/>
            <person name="Zhang D."/>
            <person name="Mao C.L."/>
            <person name="Liu Y.L."/>
            <person name="Hao S.J."/>
            <person name="Liu W.Q."/>
            <person name="Lv M.Q."/>
            <person name="Zhang H.B."/>
            <person name="Liu Y."/>
            <person name="Hu-Tang G.R."/>
            <person name="Wang J.P."/>
            <person name="Wang J.H."/>
            <person name="Sun Y.H."/>
            <person name="Ni S.B."/>
            <person name="Chen W.B."/>
            <person name="Zhang X.C."/>
            <person name="Jiao Y.N."/>
            <person name="Eichler E.E."/>
            <person name="Li G.H."/>
            <person name="Liu X."/>
            <person name="Gao L.Z."/>
        </authorList>
    </citation>
    <scope>NUCLEOTIDE SEQUENCE [LARGE SCALE GENOMIC DNA]</scope>
    <source>
        <strain evidence="12">cv. GT1</strain>
        <tissue evidence="11">Leaf</tissue>
    </source>
</reference>
<name>A0A6A6L2H7_HEVBR</name>
<dbReference type="PROSITE" id="PS50994">
    <property type="entry name" value="INTEGRASE"/>
    <property type="match status" value="1"/>
</dbReference>
<evidence type="ECO:0000256" key="5">
    <source>
        <dbReference type="ARBA" id="ARBA00022842"/>
    </source>
</evidence>
<evidence type="ECO:0000256" key="6">
    <source>
        <dbReference type="ARBA" id="ARBA00022908"/>
    </source>
</evidence>
<dbReference type="InterPro" id="IPR036397">
    <property type="entry name" value="RNaseH_sf"/>
</dbReference>
<dbReference type="InterPro" id="IPR012337">
    <property type="entry name" value="RNaseH-like_sf"/>
</dbReference>
<keyword evidence="2" id="KW-0479">Metal-binding</keyword>
<evidence type="ECO:0000256" key="8">
    <source>
        <dbReference type="ARBA" id="ARBA00022932"/>
    </source>
</evidence>
<evidence type="ECO:0000313" key="12">
    <source>
        <dbReference type="Proteomes" id="UP000467840"/>
    </source>
</evidence>
<keyword evidence="8" id="KW-0548">Nucleotidyltransferase</keyword>
<organism evidence="11 12">
    <name type="scientific">Hevea brasiliensis</name>
    <name type="common">Para rubber tree</name>
    <name type="synonym">Siphonia brasiliensis</name>
    <dbReference type="NCBI Taxonomy" id="3981"/>
    <lineage>
        <taxon>Eukaryota</taxon>
        <taxon>Viridiplantae</taxon>
        <taxon>Streptophyta</taxon>
        <taxon>Embryophyta</taxon>
        <taxon>Tracheophyta</taxon>
        <taxon>Spermatophyta</taxon>
        <taxon>Magnoliopsida</taxon>
        <taxon>eudicotyledons</taxon>
        <taxon>Gunneridae</taxon>
        <taxon>Pentapetalae</taxon>
        <taxon>rosids</taxon>
        <taxon>fabids</taxon>
        <taxon>Malpighiales</taxon>
        <taxon>Euphorbiaceae</taxon>
        <taxon>Crotonoideae</taxon>
        <taxon>Micrandreae</taxon>
        <taxon>Hevea</taxon>
    </lineage>
</organism>
<keyword evidence="6" id="KW-0229">DNA integration</keyword>
<dbReference type="EMBL" id="JAAGAX010000013">
    <property type="protein sequence ID" value="KAF2294343.1"/>
    <property type="molecule type" value="Genomic_DNA"/>
</dbReference>
<protein>
    <recommendedName>
        <fullName evidence="10">Integrase catalytic domain-containing protein</fullName>
    </recommendedName>
</protein>
<keyword evidence="1" id="KW-0540">Nuclease</keyword>
<evidence type="ECO:0000256" key="2">
    <source>
        <dbReference type="ARBA" id="ARBA00022723"/>
    </source>
</evidence>
<evidence type="ECO:0000256" key="4">
    <source>
        <dbReference type="ARBA" id="ARBA00022801"/>
    </source>
</evidence>
<evidence type="ECO:0000256" key="3">
    <source>
        <dbReference type="ARBA" id="ARBA00022759"/>
    </source>
</evidence>
<dbReference type="GO" id="GO:0006310">
    <property type="term" value="P:DNA recombination"/>
    <property type="evidence" value="ECO:0007669"/>
    <property type="project" value="UniProtKB-KW"/>
</dbReference>
<dbReference type="AlphaFoldDB" id="A0A6A6L2H7"/>
<sequence length="269" mass="30488">MAKNFELEAVLSRRESMTENTLAGNKNNKEGPNMGKAATDNLQNPNIVKCYRCGKIGHIRKLFWKVCFIWAERCKVLDNVKTISADVVTSGERKGSLFFISAGEAYVRRQAKLKMQKFGTLVGHLGYQLLQQISSKTLVDGIPALQNIHEDVICQGCQFGKSHRLLFTKSSNHRSSMLELVHTNLMGPTKTPSYSGYRYVMVLVDDFSRYTWVKFLKQKSEALSKFAEFRDAVEKEFGKKIKCLRSDNGGEYMSVISFSTTATMVFYVK</sequence>
<evidence type="ECO:0000256" key="1">
    <source>
        <dbReference type="ARBA" id="ARBA00022722"/>
    </source>
</evidence>
<dbReference type="Pfam" id="PF00665">
    <property type="entry name" value="rve"/>
    <property type="match status" value="1"/>
</dbReference>
<evidence type="ECO:0000256" key="7">
    <source>
        <dbReference type="ARBA" id="ARBA00022918"/>
    </source>
</evidence>
<keyword evidence="12" id="KW-1185">Reference proteome</keyword>
<dbReference type="Gene3D" id="3.30.420.10">
    <property type="entry name" value="Ribonuclease H-like superfamily/Ribonuclease H"/>
    <property type="match status" value="1"/>
</dbReference>
<dbReference type="GO" id="GO:0003676">
    <property type="term" value="F:nucleic acid binding"/>
    <property type="evidence" value="ECO:0007669"/>
    <property type="project" value="InterPro"/>
</dbReference>
<keyword evidence="3" id="KW-0255">Endonuclease</keyword>
<keyword evidence="9" id="KW-0233">DNA recombination</keyword>
<dbReference type="SUPFAM" id="SSF53098">
    <property type="entry name" value="Ribonuclease H-like"/>
    <property type="match status" value="1"/>
</dbReference>
<dbReference type="InterPro" id="IPR001584">
    <property type="entry name" value="Integrase_cat-core"/>
</dbReference>
<proteinExistence type="predicted"/>
<dbReference type="PANTHER" id="PTHR42648">
    <property type="entry name" value="TRANSPOSASE, PUTATIVE-RELATED"/>
    <property type="match status" value="1"/>
</dbReference>
<dbReference type="GO" id="GO:0015074">
    <property type="term" value="P:DNA integration"/>
    <property type="evidence" value="ECO:0007669"/>
    <property type="project" value="UniProtKB-KW"/>
</dbReference>
<keyword evidence="4" id="KW-0378">Hydrolase</keyword>
<accession>A0A6A6L2H7</accession>
<comment type="caution">
    <text evidence="11">The sequence shown here is derived from an EMBL/GenBank/DDBJ whole genome shotgun (WGS) entry which is preliminary data.</text>
</comment>
<keyword evidence="8" id="KW-0239">DNA-directed DNA polymerase</keyword>
<keyword evidence="5" id="KW-0460">Magnesium</keyword>
<evidence type="ECO:0000259" key="10">
    <source>
        <dbReference type="PROSITE" id="PS50994"/>
    </source>
</evidence>
<dbReference type="GO" id="GO:0003887">
    <property type="term" value="F:DNA-directed DNA polymerase activity"/>
    <property type="evidence" value="ECO:0007669"/>
    <property type="project" value="UniProtKB-KW"/>
</dbReference>
<keyword evidence="7" id="KW-0695">RNA-directed DNA polymerase</keyword>
<dbReference type="Proteomes" id="UP000467840">
    <property type="component" value="Chromosome 7"/>
</dbReference>
<dbReference type="PANTHER" id="PTHR42648:SF11">
    <property type="entry name" value="TRANSPOSON TY4-P GAG-POL POLYPROTEIN"/>
    <property type="match status" value="1"/>
</dbReference>
<dbReference type="GO" id="GO:0016787">
    <property type="term" value="F:hydrolase activity"/>
    <property type="evidence" value="ECO:0007669"/>
    <property type="project" value="UniProtKB-KW"/>
</dbReference>
<feature type="domain" description="Integrase catalytic" evidence="10">
    <location>
        <begin position="171"/>
        <end position="269"/>
    </location>
</feature>